<dbReference type="RefSeq" id="WP_148855590.1">
    <property type="nucleotide sequence ID" value="NZ_PHNJ01000001.1"/>
</dbReference>
<dbReference type="Proteomes" id="UP000766904">
    <property type="component" value="Unassembled WGS sequence"/>
</dbReference>
<dbReference type="InterPro" id="IPR029032">
    <property type="entry name" value="AhpD-like"/>
</dbReference>
<evidence type="ECO:0008006" key="3">
    <source>
        <dbReference type="Google" id="ProtNLM"/>
    </source>
</evidence>
<name>A0A8J8Q9U1_9EURY</name>
<dbReference type="NCBIfam" id="TIGR01926">
    <property type="entry name" value="peroxid_rel"/>
    <property type="match status" value="1"/>
</dbReference>
<reference evidence="1" key="1">
    <citation type="submission" date="2017-11" db="EMBL/GenBank/DDBJ databases">
        <authorList>
            <person name="Kajale S.C."/>
            <person name="Sharma A."/>
        </authorList>
    </citation>
    <scope>NUCLEOTIDE SEQUENCE</scope>
    <source>
        <strain evidence="1">LS1_42</strain>
    </source>
</reference>
<dbReference type="InterPro" id="IPR010195">
    <property type="entry name" value="Uncharacterised_peroxidase-rel"/>
</dbReference>
<accession>A0A8J8Q9U1</accession>
<dbReference type="PANTHER" id="PTHR35446">
    <property type="entry name" value="SI:CH211-175M2.5"/>
    <property type="match status" value="1"/>
</dbReference>
<dbReference type="AlphaFoldDB" id="A0A8J8Q9U1"/>
<keyword evidence="2" id="KW-1185">Reference proteome</keyword>
<comment type="caution">
    <text evidence="1">The sequence shown here is derived from an EMBL/GenBank/DDBJ whole genome shotgun (WGS) entry which is preliminary data.</text>
</comment>
<dbReference type="PANTHER" id="PTHR35446:SF2">
    <property type="entry name" value="CARBOXYMUCONOLACTONE DECARBOXYLASE-LIKE DOMAIN-CONTAINING PROTEIN"/>
    <property type="match status" value="1"/>
</dbReference>
<dbReference type="OrthoDB" id="201738at2157"/>
<dbReference type="Gene3D" id="1.20.1290.10">
    <property type="entry name" value="AhpD-like"/>
    <property type="match status" value="1"/>
</dbReference>
<protein>
    <recommendedName>
        <fullName evidence="3">Carboxymuconolactone decarboxylase-like domain-containing protein</fullName>
    </recommendedName>
</protein>
<evidence type="ECO:0000313" key="2">
    <source>
        <dbReference type="Proteomes" id="UP000766904"/>
    </source>
</evidence>
<dbReference type="EMBL" id="PHNJ01000001">
    <property type="protein sequence ID" value="TYL40020.1"/>
    <property type="molecule type" value="Genomic_DNA"/>
</dbReference>
<organism evidence="1 2">
    <name type="scientific">Natronococcus pandeyae</name>
    <dbReference type="NCBI Taxonomy" id="2055836"/>
    <lineage>
        <taxon>Archaea</taxon>
        <taxon>Methanobacteriati</taxon>
        <taxon>Methanobacteriota</taxon>
        <taxon>Stenosarchaea group</taxon>
        <taxon>Halobacteria</taxon>
        <taxon>Halobacteriales</taxon>
        <taxon>Natrialbaceae</taxon>
        <taxon>Natronococcus</taxon>
    </lineage>
</organism>
<proteinExistence type="predicted"/>
<dbReference type="SUPFAM" id="SSF69118">
    <property type="entry name" value="AhpD-like"/>
    <property type="match status" value="1"/>
</dbReference>
<evidence type="ECO:0000313" key="1">
    <source>
        <dbReference type="EMBL" id="TYL40020.1"/>
    </source>
</evidence>
<gene>
    <name evidence="1" type="ORF">CV102_00090</name>
</gene>
<sequence length="188" mass="21111">MPHLPYRDPDELDATQRRRLIDPWQDRFGYVSLFRRVLLHDPETLASWDRYYRGVMTDSDVVSGRLKEIAFVVAAAVDECPYCVANHGEWLVEEHGYPMDRFEALVAGEFERLEDRERAVAAVAAQLARDPAGVTESHLQALRDVGFDDAAVVELFVAICSLLSASALMQGLAVDPGDAGRDLSRYDR</sequence>